<dbReference type="Proteomes" id="UP000193920">
    <property type="component" value="Unassembled WGS sequence"/>
</dbReference>
<feature type="region of interest" description="Disordered" evidence="1">
    <location>
        <begin position="607"/>
        <end position="703"/>
    </location>
</feature>
<keyword evidence="5" id="KW-1185">Reference proteome</keyword>
<comment type="caution">
    <text evidence="4">The sequence shown here is derived from an EMBL/GenBank/DDBJ whole genome shotgun (WGS) entry which is preliminary data.</text>
</comment>
<protein>
    <recommendedName>
        <fullName evidence="6">Dbl homology domain-containing protein</fullName>
    </recommendedName>
</protein>
<dbReference type="SMART" id="SM00233">
    <property type="entry name" value="PH"/>
    <property type="match status" value="1"/>
</dbReference>
<reference evidence="4 5" key="1">
    <citation type="submission" date="2016-08" db="EMBL/GenBank/DDBJ databases">
        <title>A Parts List for Fungal Cellulosomes Revealed by Comparative Genomics.</title>
        <authorList>
            <consortium name="DOE Joint Genome Institute"/>
            <person name="Haitjema C.H."/>
            <person name="Gilmore S.P."/>
            <person name="Henske J.K."/>
            <person name="Solomon K.V."/>
            <person name="De Groot R."/>
            <person name="Kuo A."/>
            <person name="Mondo S.J."/>
            <person name="Salamov A.A."/>
            <person name="Labutti K."/>
            <person name="Zhao Z."/>
            <person name="Chiniquy J."/>
            <person name="Barry K."/>
            <person name="Brewer H.M."/>
            <person name="Purvine S.O."/>
            <person name="Wright A.T."/>
            <person name="Boxma B."/>
            <person name="Van Alen T."/>
            <person name="Hackstein J.H."/>
            <person name="Baker S.E."/>
            <person name="Grigoriev I.V."/>
            <person name="O'Malley M.A."/>
        </authorList>
    </citation>
    <scope>NUCLEOTIDE SEQUENCE [LARGE SCALE GENOMIC DNA]</scope>
    <source>
        <strain evidence="4 5">G1</strain>
    </source>
</reference>
<evidence type="ECO:0000313" key="4">
    <source>
        <dbReference type="EMBL" id="ORY72553.1"/>
    </source>
</evidence>
<dbReference type="Gene3D" id="1.20.900.10">
    <property type="entry name" value="Dbl homology (DH) domain"/>
    <property type="match status" value="1"/>
</dbReference>
<dbReference type="PROSITE" id="PS50010">
    <property type="entry name" value="DH_2"/>
    <property type="match status" value="1"/>
</dbReference>
<organism evidence="4 5">
    <name type="scientific">Neocallimastix californiae</name>
    <dbReference type="NCBI Taxonomy" id="1754190"/>
    <lineage>
        <taxon>Eukaryota</taxon>
        <taxon>Fungi</taxon>
        <taxon>Fungi incertae sedis</taxon>
        <taxon>Chytridiomycota</taxon>
        <taxon>Chytridiomycota incertae sedis</taxon>
        <taxon>Neocallimastigomycetes</taxon>
        <taxon>Neocallimastigales</taxon>
        <taxon>Neocallimastigaceae</taxon>
        <taxon>Neocallimastix</taxon>
    </lineage>
</organism>
<dbReference type="CDD" id="cd00160">
    <property type="entry name" value="RhoGEF"/>
    <property type="match status" value="1"/>
</dbReference>
<dbReference type="PANTHER" id="PTHR12673">
    <property type="entry name" value="FACIOGENITAL DYSPLASIA PROTEIN"/>
    <property type="match status" value="1"/>
</dbReference>
<feature type="compositionally biased region" description="Polar residues" evidence="1">
    <location>
        <begin position="691"/>
        <end position="700"/>
    </location>
</feature>
<evidence type="ECO:0008006" key="6">
    <source>
        <dbReference type="Google" id="ProtNLM"/>
    </source>
</evidence>
<accession>A0A1Y2ELV9</accession>
<dbReference type="InterPro" id="IPR001331">
    <property type="entry name" value="GDS_CDC24_CS"/>
</dbReference>
<dbReference type="GO" id="GO:0035556">
    <property type="term" value="P:intracellular signal transduction"/>
    <property type="evidence" value="ECO:0007669"/>
    <property type="project" value="InterPro"/>
</dbReference>
<dbReference type="EMBL" id="MCOG01000039">
    <property type="protein sequence ID" value="ORY72553.1"/>
    <property type="molecule type" value="Genomic_DNA"/>
</dbReference>
<feature type="compositionally biased region" description="Polar residues" evidence="1">
    <location>
        <begin position="451"/>
        <end position="460"/>
    </location>
</feature>
<dbReference type="InterPro" id="IPR011993">
    <property type="entry name" value="PH-like_dom_sf"/>
</dbReference>
<dbReference type="GO" id="GO:0005085">
    <property type="term" value="F:guanyl-nucleotide exchange factor activity"/>
    <property type="evidence" value="ECO:0007669"/>
    <property type="project" value="InterPro"/>
</dbReference>
<feature type="domain" description="DH" evidence="3">
    <location>
        <begin position="108"/>
        <end position="296"/>
    </location>
</feature>
<feature type="compositionally biased region" description="Basic and acidic residues" evidence="1">
    <location>
        <begin position="530"/>
        <end position="541"/>
    </location>
</feature>
<proteinExistence type="predicted"/>
<feature type="compositionally biased region" description="Basic and acidic residues" evidence="1">
    <location>
        <begin position="630"/>
        <end position="649"/>
    </location>
</feature>
<dbReference type="InterPro" id="IPR001849">
    <property type="entry name" value="PH_domain"/>
</dbReference>
<dbReference type="InterPro" id="IPR000219">
    <property type="entry name" value="DH_dom"/>
</dbReference>
<dbReference type="InterPro" id="IPR035899">
    <property type="entry name" value="DBL_dom_sf"/>
</dbReference>
<dbReference type="PROSITE" id="PS50003">
    <property type="entry name" value="PH_DOMAIN"/>
    <property type="match status" value="1"/>
</dbReference>
<feature type="domain" description="PH" evidence="2">
    <location>
        <begin position="324"/>
        <end position="433"/>
    </location>
</feature>
<evidence type="ECO:0000259" key="2">
    <source>
        <dbReference type="PROSITE" id="PS50003"/>
    </source>
</evidence>
<dbReference type="PROSITE" id="PS00741">
    <property type="entry name" value="DH_1"/>
    <property type="match status" value="1"/>
</dbReference>
<dbReference type="Pfam" id="PF00621">
    <property type="entry name" value="RhoGEF"/>
    <property type="match status" value="1"/>
</dbReference>
<dbReference type="SUPFAM" id="SSF48065">
    <property type="entry name" value="DBL homology domain (DH-domain)"/>
    <property type="match status" value="1"/>
</dbReference>
<feature type="region of interest" description="Disordered" evidence="1">
    <location>
        <begin position="716"/>
        <end position="739"/>
    </location>
</feature>
<dbReference type="SMART" id="SM00325">
    <property type="entry name" value="RhoGEF"/>
    <property type="match status" value="1"/>
</dbReference>
<dbReference type="PANTHER" id="PTHR12673:SF263">
    <property type="entry name" value="PLECKSTRIN DOMAIN-CONTAINING PROTEIN"/>
    <property type="match status" value="1"/>
</dbReference>
<feature type="compositionally biased region" description="Basic and acidic residues" evidence="1">
    <location>
        <begin position="504"/>
        <end position="520"/>
    </location>
</feature>
<feature type="region of interest" description="Disordered" evidence="1">
    <location>
        <begin position="446"/>
        <end position="492"/>
    </location>
</feature>
<feature type="compositionally biased region" description="Polar residues" evidence="1">
    <location>
        <begin position="650"/>
        <end position="659"/>
    </location>
</feature>
<dbReference type="InterPro" id="IPR051092">
    <property type="entry name" value="FYVE_RhoGEF_PH"/>
</dbReference>
<dbReference type="SUPFAM" id="SSF50729">
    <property type="entry name" value="PH domain-like"/>
    <property type="match status" value="1"/>
</dbReference>
<gene>
    <name evidence="4" type="ORF">LY90DRAFT_667140</name>
</gene>
<name>A0A1Y2ELV9_9FUNG</name>
<sequence length="739" mass="85798">MSIQETNADGINIPTLKITKENDEFLETDNMVLQPQGNERTLKSMLFDTEEDKERYVRQNYAAKKIQNQFRQYKTLVDNTIFVQTRLRTKLAKKEYKQMKVIKKLSAQRTQVVMELYATEINYVSNLEKIVNCFMKPLRAIFDESKKGGITKENIDSIFCNIEDILVRHQNFLKKLKQVVDQWSNETLLSPLFENIHEYISFYIPYFNNYENSYDTIEKCMKVPAFEESIKMVEGVKKLERNDLKSLLILPVQRIPRYILYLKEILKHTWPSHPDYDGLKIEISKIDEDIKVLNRWKKFSESKGTIELLQNQIKRQNIEVKGKKYISEGQVLYQYSTMKESLKAPLPSYIYLFNDMLLLTKNSVSKFTRISRLSIIKAIPLNGIQIGDLSQTSNPEFQHYLSLTMQDHSILTLYLENNEQKDKWYDDFQRVLYHIHSDMSDLMTIGDDETSFPNSQTVSMNGDDEKDTPRTLHSSRLSEVDESDINSPTIKPFKINSAIEKKKDDYFSEEESPRSPDKKRDTTKRKKGKEKNSPDGKEKGFFSHMKNLFDEKLERGSVESLNSPVDKKLSKSNRKYKSKDSLIINNFNEGDSTIYGSYNSIVSETDGAFRPRSRSKKFSIRDNTFGSQHSVDKGDEDKDSTSTRVRDNTETSSILTNDYNPGDEHIHSNEIRNNNPIKEDEGELKDDDKSNISGRRNGQGNIIIDQKQLNELINKEGLEETSPEGVSPNIYKTPVSENE</sequence>
<evidence type="ECO:0000259" key="3">
    <source>
        <dbReference type="PROSITE" id="PS50010"/>
    </source>
</evidence>
<dbReference type="STRING" id="1754190.A0A1Y2ELV9"/>
<dbReference type="AlphaFoldDB" id="A0A1Y2ELV9"/>
<evidence type="ECO:0000256" key="1">
    <source>
        <dbReference type="SAM" id="MobiDB-lite"/>
    </source>
</evidence>
<dbReference type="Gene3D" id="2.30.29.30">
    <property type="entry name" value="Pleckstrin-homology domain (PH domain)/Phosphotyrosine-binding domain (PTB)"/>
    <property type="match status" value="1"/>
</dbReference>
<evidence type="ECO:0000313" key="5">
    <source>
        <dbReference type="Proteomes" id="UP000193920"/>
    </source>
</evidence>
<feature type="region of interest" description="Disordered" evidence="1">
    <location>
        <begin position="504"/>
        <end position="541"/>
    </location>
</feature>
<dbReference type="OrthoDB" id="2142123at2759"/>
<dbReference type="GO" id="GO:0005737">
    <property type="term" value="C:cytoplasm"/>
    <property type="evidence" value="ECO:0007669"/>
    <property type="project" value="TreeGrafter"/>
</dbReference>